<keyword evidence="6 12" id="KW-0812">Transmembrane</keyword>
<keyword evidence="8 12" id="KW-1133">Transmembrane helix</keyword>
<evidence type="ECO:0000256" key="3">
    <source>
        <dbReference type="ARBA" id="ARBA00012374"/>
    </source>
</evidence>
<evidence type="ECO:0000256" key="5">
    <source>
        <dbReference type="ARBA" id="ARBA00022475"/>
    </source>
</evidence>
<gene>
    <name evidence="12" type="primary">uppP</name>
    <name evidence="13" type="ORF">CGL51_02335</name>
    <name evidence="14" type="ORF">CGL52_03100</name>
</gene>
<sequence length="266" mass="28035">MNLGVAAILGVVQGISEWLPISSKTQIMLASIWLLNASPEYAYSLGLFLEAASVLAALIYFRGVYLKALRGFVGDVEGRRWLVYILVTTLVTAVVGLPLYYVARKWLVVGQSAGFLMIVLGLAVVLNAVFLQRARFSAGLKAFDNMSLRDMAIVGIAQALSVLPGLSRSGATVTALLLLGYKPEEAFRASFVLVPVAGLGATALAYLSEGGAVATAEALLAMAIGIVISIVTIKALLEFAKSKHVVLVNVVIGLLAIAGGLLRIIF</sequence>
<name>A0A371R651_9CREN</name>
<evidence type="ECO:0000256" key="1">
    <source>
        <dbReference type="ARBA" id="ARBA00004651"/>
    </source>
</evidence>
<reference evidence="15 16" key="1">
    <citation type="submission" date="2017-07" db="EMBL/GenBank/DDBJ databases">
        <title>Draft genome sequence of aerobic hyperthermophilic archaea, Pyrobaculum aerophilum YKB31 and YKB32.</title>
        <authorList>
            <person name="Mochizuki T."/>
            <person name="Berliner A.J."/>
            <person name="Yoshida-Takashima Y."/>
            <person name="Takaki Y."/>
            <person name="Nunoura T."/>
            <person name="Takai K."/>
        </authorList>
    </citation>
    <scope>NUCLEOTIDE SEQUENCE [LARGE SCALE GENOMIC DNA]</scope>
    <source>
        <strain evidence="13 16">YKB31</strain>
        <strain evidence="14 15">YKB32</strain>
    </source>
</reference>
<dbReference type="EMBL" id="NMUF01000005">
    <property type="protein sequence ID" value="RFA99533.1"/>
    <property type="molecule type" value="Genomic_DNA"/>
</dbReference>
<dbReference type="GO" id="GO:0050380">
    <property type="term" value="F:undecaprenyl-diphosphatase activity"/>
    <property type="evidence" value="ECO:0007669"/>
    <property type="project" value="UniProtKB-UniRule"/>
</dbReference>
<evidence type="ECO:0000256" key="12">
    <source>
        <dbReference type="HAMAP-Rule" id="MF_01006"/>
    </source>
</evidence>
<proteinExistence type="inferred from homology"/>
<evidence type="ECO:0000256" key="7">
    <source>
        <dbReference type="ARBA" id="ARBA00022801"/>
    </source>
</evidence>
<dbReference type="AlphaFoldDB" id="A0A371R651"/>
<evidence type="ECO:0000256" key="6">
    <source>
        <dbReference type="ARBA" id="ARBA00022692"/>
    </source>
</evidence>
<dbReference type="Pfam" id="PF02673">
    <property type="entry name" value="BacA"/>
    <property type="match status" value="1"/>
</dbReference>
<dbReference type="Proteomes" id="UP000256877">
    <property type="component" value="Unassembled WGS sequence"/>
</dbReference>
<dbReference type="OrthoDB" id="65864at2157"/>
<evidence type="ECO:0000313" key="13">
    <source>
        <dbReference type="EMBL" id="RFA97717.1"/>
    </source>
</evidence>
<feature type="transmembrane region" description="Helical" evidence="12">
    <location>
        <begin position="187"/>
        <end position="207"/>
    </location>
</feature>
<feature type="transmembrane region" description="Helical" evidence="12">
    <location>
        <begin position="81"/>
        <end position="101"/>
    </location>
</feature>
<evidence type="ECO:0000256" key="2">
    <source>
        <dbReference type="ARBA" id="ARBA00010621"/>
    </source>
</evidence>
<evidence type="ECO:0000256" key="8">
    <source>
        <dbReference type="ARBA" id="ARBA00022989"/>
    </source>
</evidence>
<dbReference type="HAMAP" id="MF_01006">
    <property type="entry name" value="Undec_diphosphatase"/>
    <property type="match status" value="1"/>
</dbReference>
<evidence type="ECO:0000313" key="16">
    <source>
        <dbReference type="Proteomes" id="UP000257123"/>
    </source>
</evidence>
<comment type="similarity">
    <text evidence="2 12">Belongs to the UppP family.</text>
</comment>
<dbReference type="EMBL" id="NMUE01000004">
    <property type="protein sequence ID" value="RFA97717.1"/>
    <property type="molecule type" value="Genomic_DNA"/>
</dbReference>
<feature type="transmembrane region" description="Helical" evidence="12">
    <location>
        <begin position="113"/>
        <end position="131"/>
    </location>
</feature>
<keyword evidence="5 12" id="KW-1003">Cell membrane</keyword>
<keyword evidence="7 12" id="KW-0378">Hydrolase</keyword>
<keyword evidence="9 12" id="KW-0472">Membrane</keyword>
<dbReference type="PANTHER" id="PTHR30622:SF2">
    <property type="entry name" value="UNDECAPRENYL-DIPHOSPHATASE"/>
    <property type="match status" value="1"/>
</dbReference>
<feature type="transmembrane region" description="Helical" evidence="12">
    <location>
        <begin position="246"/>
        <end position="265"/>
    </location>
</feature>
<dbReference type="EC" id="3.6.1.27" evidence="3 12"/>
<organism evidence="14 15">
    <name type="scientific">Pyrobaculum aerophilum</name>
    <dbReference type="NCBI Taxonomy" id="13773"/>
    <lineage>
        <taxon>Archaea</taxon>
        <taxon>Thermoproteota</taxon>
        <taxon>Thermoprotei</taxon>
        <taxon>Thermoproteales</taxon>
        <taxon>Thermoproteaceae</taxon>
        <taxon>Pyrobaculum</taxon>
    </lineage>
</organism>
<evidence type="ECO:0000313" key="15">
    <source>
        <dbReference type="Proteomes" id="UP000256877"/>
    </source>
</evidence>
<comment type="catalytic activity">
    <reaction evidence="11 12">
        <text>di-trans,octa-cis-undecaprenyl diphosphate + H2O = di-trans,octa-cis-undecaprenyl phosphate + phosphate + H(+)</text>
        <dbReference type="Rhea" id="RHEA:28094"/>
        <dbReference type="ChEBI" id="CHEBI:15377"/>
        <dbReference type="ChEBI" id="CHEBI:15378"/>
        <dbReference type="ChEBI" id="CHEBI:43474"/>
        <dbReference type="ChEBI" id="CHEBI:58405"/>
        <dbReference type="ChEBI" id="CHEBI:60392"/>
        <dbReference type="EC" id="3.6.1.27"/>
    </reaction>
</comment>
<comment type="subcellular location">
    <subcellularLocation>
        <location evidence="1 12">Cell membrane</location>
        <topology evidence="1 12">Multi-pass membrane protein</topology>
    </subcellularLocation>
</comment>
<evidence type="ECO:0000256" key="10">
    <source>
        <dbReference type="ARBA" id="ARBA00032707"/>
    </source>
</evidence>
<dbReference type="PANTHER" id="PTHR30622">
    <property type="entry name" value="UNDECAPRENYL-DIPHOSPHATASE"/>
    <property type="match status" value="1"/>
</dbReference>
<evidence type="ECO:0000256" key="11">
    <source>
        <dbReference type="ARBA" id="ARBA00047594"/>
    </source>
</evidence>
<dbReference type="GO" id="GO:0005886">
    <property type="term" value="C:plasma membrane"/>
    <property type="evidence" value="ECO:0007669"/>
    <property type="project" value="UniProtKB-SubCell"/>
</dbReference>
<dbReference type="PRINTS" id="PR00173">
    <property type="entry name" value="EDTRNSPORT"/>
</dbReference>
<comment type="caution">
    <text evidence="14">The sequence shown here is derived from an EMBL/GenBank/DDBJ whole genome shotgun (WGS) entry which is preliminary data.</text>
</comment>
<evidence type="ECO:0000256" key="9">
    <source>
        <dbReference type="ARBA" id="ARBA00023136"/>
    </source>
</evidence>
<feature type="transmembrane region" description="Helical" evidence="12">
    <location>
        <begin position="219"/>
        <end position="240"/>
    </location>
</feature>
<comment type="function">
    <text evidence="12">Catalyzes the dephosphorylation of undecaprenyl diphosphate (UPP).</text>
</comment>
<protein>
    <recommendedName>
        <fullName evidence="4 12">Undecaprenyl-diphosphatase</fullName>
        <ecNumber evidence="3 12">3.6.1.27</ecNumber>
    </recommendedName>
    <alternativeName>
        <fullName evidence="10 12">Undecaprenyl pyrophosphate phosphatase</fullName>
    </alternativeName>
</protein>
<accession>A0A371R651</accession>
<dbReference type="Proteomes" id="UP000257123">
    <property type="component" value="Unassembled WGS sequence"/>
</dbReference>
<dbReference type="RefSeq" id="WP_116420546.1">
    <property type="nucleotide sequence ID" value="NZ_NMUE01000004.1"/>
</dbReference>
<dbReference type="InterPro" id="IPR003824">
    <property type="entry name" value="UppP"/>
</dbReference>
<evidence type="ECO:0000313" key="14">
    <source>
        <dbReference type="EMBL" id="RFA99533.1"/>
    </source>
</evidence>
<feature type="transmembrane region" description="Helical" evidence="12">
    <location>
        <begin position="41"/>
        <end position="61"/>
    </location>
</feature>
<evidence type="ECO:0000256" key="4">
    <source>
        <dbReference type="ARBA" id="ARBA00021581"/>
    </source>
</evidence>